<proteinExistence type="predicted"/>
<organism evidence="1 2">
    <name type="scientific">[Empedobacter] haloabium</name>
    <dbReference type="NCBI Taxonomy" id="592317"/>
    <lineage>
        <taxon>Bacteria</taxon>
        <taxon>Pseudomonadati</taxon>
        <taxon>Pseudomonadota</taxon>
        <taxon>Betaproteobacteria</taxon>
        <taxon>Burkholderiales</taxon>
        <taxon>Oxalobacteraceae</taxon>
        <taxon>Telluria group</taxon>
        <taxon>Telluria group incertae sedis</taxon>
    </lineage>
</organism>
<gene>
    <name evidence="1" type="ORF">E7V67_015880</name>
</gene>
<dbReference type="Proteomes" id="UP000321323">
    <property type="component" value="Chromosome"/>
</dbReference>
<name>A0ABZ1UEH0_9BURK</name>
<accession>A0ABZ1UEH0</accession>
<protein>
    <submittedName>
        <fullName evidence="1">Uncharacterized protein</fullName>
    </submittedName>
</protein>
<sequence>MDYSYRITKYRYLTFGGTLRSPATEWTSFSEIDQEDDDRTREYLAIEGEYISLAIYLCNSFGASSLKVQGLENSKPIENDICEGQSFTIAQVPKLIASILREEFWCRLIGDGIEFHFGYDYYMYFVSDRDASEFILNSKTKLFTQEFLSPYMID</sequence>
<reference evidence="1 2" key="1">
    <citation type="journal article" date="2019" name="Int. J. Syst. Evol. Microbiol.">
        <title>The Draft Whole-Genome Sequence of the Antibiotic Producer Empedobacter haloabium ATCC 31962 Provides Indications for Its Taxonomic Reclassification.</title>
        <authorList>
            <person name="Miess H."/>
            <person name="Arlt P."/>
            <person name="Apel A.K."/>
            <person name="Weber T."/>
            <person name="Nieselt K."/>
            <person name="Hanssen F."/>
            <person name="Czemmel S."/>
            <person name="Nahnsen S."/>
            <person name="Gross H."/>
        </authorList>
    </citation>
    <scope>NUCLEOTIDE SEQUENCE [LARGE SCALE GENOMIC DNA]</scope>
    <source>
        <strain evidence="1 2">ATCC 31962</strain>
    </source>
</reference>
<keyword evidence="2" id="KW-1185">Reference proteome</keyword>
<evidence type="ECO:0000313" key="1">
    <source>
        <dbReference type="EMBL" id="WUR11192.1"/>
    </source>
</evidence>
<evidence type="ECO:0000313" key="2">
    <source>
        <dbReference type="Proteomes" id="UP000321323"/>
    </source>
</evidence>
<dbReference type="EMBL" id="CP136508">
    <property type="protein sequence ID" value="WUR11192.1"/>
    <property type="molecule type" value="Genomic_DNA"/>
</dbReference>